<dbReference type="RefSeq" id="WP_136879722.1">
    <property type="nucleotide sequence ID" value="NZ_SWDX01000003.1"/>
</dbReference>
<organism evidence="2 3">
    <name type="scientific">Pedobacter hiemivivus</name>
    <dbReference type="NCBI Taxonomy" id="2530454"/>
    <lineage>
        <taxon>Bacteria</taxon>
        <taxon>Pseudomonadati</taxon>
        <taxon>Bacteroidota</taxon>
        <taxon>Sphingobacteriia</taxon>
        <taxon>Sphingobacteriales</taxon>
        <taxon>Sphingobacteriaceae</taxon>
        <taxon>Pedobacter</taxon>
    </lineage>
</organism>
<dbReference type="AlphaFoldDB" id="A0A4U1GDC8"/>
<evidence type="ECO:0000256" key="1">
    <source>
        <dbReference type="SAM" id="Phobius"/>
    </source>
</evidence>
<keyword evidence="1" id="KW-1133">Transmembrane helix</keyword>
<evidence type="ECO:0000313" key="3">
    <source>
        <dbReference type="Proteomes" id="UP000309594"/>
    </source>
</evidence>
<keyword evidence="1" id="KW-0812">Transmembrane</keyword>
<gene>
    <name evidence="2" type="ORF">FBD94_07405</name>
</gene>
<proteinExistence type="predicted"/>
<evidence type="ECO:0000313" key="2">
    <source>
        <dbReference type="EMBL" id="TKC62055.1"/>
    </source>
</evidence>
<dbReference type="Proteomes" id="UP000309594">
    <property type="component" value="Unassembled WGS sequence"/>
</dbReference>
<feature type="transmembrane region" description="Helical" evidence="1">
    <location>
        <begin position="16"/>
        <end position="36"/>
    </location>
</feature>
<accession>A0A4U1GDC8</accession>
<comment type="caution">
    <text evidence="2">The sequence shown here is derived from an EMBL/GenBank/DDBJ whole genome shotgun (WGS) entry which is preliminary data.</text>
</comment>
<protein>
    <submittedName>
        <fullName evidence="2">Uncharacterized protein</fullName>
    </submittedName>
</protein>
<sequence>MKEDIKLYRNTKKTRTLLLSSLGVCILLALVILYSIGLFDGEFKIKPAIFSAAAFLIMVFLTLKTILGLKDKSPLIELNGHMFVGKTTPISKAFGQVDWIDVRDIQLQKTGGDTLVVVTVGNTDKYAGRLSKMSWNMIFDKSSQELQLMYSASEVDIDPKSLFDLFIAFWEATMQKRQSAFNIGIQ</sequence>
<name>A0A4U1GDC8_9SPHI</name>
<dbReference type="InterPro" id="IPR048136">
    <property type="entry name" value="STM3941-like"/>
</dbReference>
<feature type="transmembrane region" description="Helical" evidence="1">
    <location>
        <begin position="48"/>
        <end position="67"/>
    </location>
</feature>
<keyword evidence="1" id="KW-0472">Membrane</keyword>
<dbReference type="EMBL" id="SWDX01000003">
    <property type="protein sequence ID" value="TKC62055.1"/>
    <property type="molecule type" value="Genomic_DNA"/>
</dbReference>
<reference evidence="2 3" key="1">
    <citation type="submission" date="2019-04" db="EMBL/GenBank/DDBJ databases">
        <title>Pedobacter sp. RP-1-16 sp. nov., isolated from Arctic soil.</title>
        <authorList>
            <person name="Dahal R.H."/>
            <person name="Kim D.-U."/>
        </authorList>
    </citation>
    <scope>NUCLEOTIDE SEQUENCE [LARGE SCALE GENOMIC DNA]</scope>
    <source>
        <strain evidence="2 3">RP-1-16</strain>
    </source>
</reference>
<dbReference type="NCBIfam" id="NF041635">
    <property type="entry name" value="STM3941_fam"/>
    <property type="match status" value="1"/>
</dbReference>